<accession>A0ABC8R832</accession>
<protein>
    <submittedName>
        <fullName evidence="1">Uncharacterized protein</fullName>
    </submittedName>
</protein>
<organism evidence="1 2">
    <name type="scientific">Ilex paraguariensis</name>
    <name type="common">yerba mate</name>
    <dbReference type="NCBI Taxonomy" id="185542"/>
    <lineage>
        <taxon>Eukaryota</taxon>
        <taxon>Viridiplantae</taxon>
        <taxon>Streptophyta</taxon>
        <taxon>Embryophyta</taxon>
        <taxon>Tracheophyta</taxon>
        <taxon>Spermatophyta</taxon>
        <taxon>Magnoliopsida</taxon>
        <taxon>eudicotyledons</taxon>
        <taxon>Gunneridae</taxon>
        <taxon>Pentapetalae</taxon>
        <taxon>asterids</taxon>
        <taxon>campanulids</taxon>
        <taxon>Aquifoliales</taxon>
        <taxon>Aquifoliaceae</taxon>
        <taxon>Ilex</taxon>
    </lineage>
</organism>
<reference evidence="1 2" key="1">
    <citation type="submission" date="2024-02" db="EMBL/GenBank/DDBJ databases">
        <authorList>
            <person name="Vignale AGUSTIN F."/>
            <person name="Sosa J E."/>
            <person name="Modenutti C."/>
        </authorList>
    </citation>
    <scope>NUCLEOTIDE SEQUENCE [LARGE SCALE GENOMIC DNA]</scope>
</reference>
<comment type="caution">
    <text evidence="1">The sequence shown here is derived from an EMBL/GenBank/DDBJ whole genome shotgun (WGS) entry which is preliminary data.</text>
</comment>
<name>A0ABC8R832_9AQUA</name>
<gene>
    <name evidence="1" type="ORF">ILEXP_LOCUS8640</name>
</gene>
<proteinExistence type="predicted"/>
<evidence type="ECO:0000313" key="2">
    <source>
        <dbReference type="Proteomes" id="UP001642360"/>
    </source>
</evidence>
<dbReference type="AlphaFoldDB" id="A0ABC8R832"/>
<evidence type="ECO:0000313" key="1">
    <source>
        <dbReference type="EMBL" id="CAK9141119.1"/>
    </source>
</evidence>
<dbReference type="Proteomes" id="UP001642360">
    <property type="component" value="Unassembled WGS sequence"/>
</dbReference>
<dbReference type="Gene3D" id="1.10.8.60">
    <property type="match status" value="1"/>
</dbReference>
<sequence length="95" mass="10853">MAKSKNISYLPPLLPAKAGERYISEICNPPHHICCLGLPEEEGKLVEMEDISRVYKLFWDVKRSTQYLTEYQSQYMFNEMPTGEGDEGDTSAMMA</sequence>
<dbReference type="EMBL" id="CAUOFW020001099">
    <property type="protein sequence ID" value="CAK9141119.1"/>
    <property type="molecule type" value="Genomic_DNA"/>
</dbReference>
<keyword evidence="2" id="KW-1185">Reference proteome</keyword>